<dbReference type="RefSeq" id="WP_377930418.1">
    <property type="nucleotide sequence ID" value="NZ_JBHUEM010000054.1"/>
</dbReference>
<proteinExistence type="predicted"/>
<keyword evidence="2" id="KW-1185">Reference proteome</keyword>
<evidence type="ECO:0000313" key="2">
    <source>
        <dbReference type="Proteomes" id="UP001597214"/>
    </source>
</evidence>
<accession>A0ABW4LYA5</accession>
<dbReference type="Proteomes" id="UP001597214">
    <property type="component" value="Unassembled WGS sequence"/>
</dbReference>
<name>A0ABW4LYA5_9BACI</name>
<sequence>MNNNIPFFEDSFGNIWHRDFSPVDETASKLSSDFTETDLYEEFENESNFFF</sequence>
<protein>
    <submittedName>
        <fullName evidence="1">Uncharacterized protein</fullName>
    </submittedName>
</protein>
<evidence type="ECO:0000313" key="1">
    <source>
        <dbReference type="EMBL" id="MFD1739183.1"/>
    </source>
</evidence>
<organism evidence="1 2">
    <name type="scientific">Bacillus salitolerans</name>
    <dbReference type="NCBI Taxonomy" id="1437434"/>
    <lineage>
        <taxon>Bacteria</taxon>
        <taxon>Bacillati</taxon>
        <taxon>Bacillota</taxon>
        <taxon>Bacilli</taxon>
        <taxon>Bacillales</taxon>
        <taxon>Bacillaceae</taxon>
        <taxon>Bacillus</taxon>
    </lineage>
</organism>
<dbReference type="EMBL" id="JBHUEM010000054">
    <property type="protein sequence ID" value="MFD1739183.1"/>
    <property type="molecule type" value="Genomic_DNA"/>
</dbReference>
<reference evidence="2" key="1">
    <citation type="journal article" date="2019" name="Int. J. Syst. Evol. Microbiol.">
        <title>The Global Catalogue of Microorganisms (GCM) 10K type strain sequencing project: providing services to taxonomists for standard genome sequencing and annotation.</title>
        <authorList>
            <consortium name="The Broad Institute Genomics Platform"/>
            <consortium name="The Broad Institute Genome Sequencing Center for Infectious Disease"/>
            <person name="Wu L."/>
            <person name="Ma J."/>
        </authorList>
    </citation>
    <scope>NUCLEOTIDE SEQUENCE [LARGE SCALE GENOMIC DNA]</scope>
    <source>
        <strain evidence="2">CCUG 49339</strain>
    </source>
</reference>
<comment type="caution">
    <text evidence="1">The sequence shown here is derived from an EMBL/GenBank/DDBJ whole genome shotgun (WGS) entry which is preliminary data.</text>
</comment>
<gene>
    <name evidence="1" type="ORF">ACFSCX_22120</name>
</gene>